<accession>A0A367EX95</accession>
<organism evidence="1 2">
    <name type="scientific">Streptomyces reniochalinae</name>
    <dbReference type="NCBI Taxonomy" id="2250578"/>
    <lineage>
        <taxon>Bacteria</taxon>
        <taxon>Bacillati</taxon>
        <taxon>Actinomycetota</taxon>
        <taxon>Actinomycetes</taxon>
        <taxon>Kitasatosporales</taxon>
        <taxon>Streptomycetaceae</taxon>
        <taxon>Streptomyces</taxon>
    </lineage>
</organism>
<dbReference type="AlphaFoldDB" id="A0A367EX95"/>
<protein>
    <submittedName>
        <fullName evidence="1">Uncharacterized protein</fullName>
    </submittedName>
</protein>
<dbReference type="RefSeq" id="WP_114014949.1">
    <property type="nucleotide sequence ID" value="NZ_QOIM01000026.1"/>
</dbReference>
<evidence type="ECO:0000313" key="1">
    <source>
        <dbReference type="EMBL" id="RCG21780.1"/>
    </source>
</evidence>
<evidence type="ECO:0000313" key="2">
    <source>
        <dbReference type="Proteomes" id="UP000253507"/>
    </source>
</evidence>
<reference evidence="1 2" key="1">
    <citation type="submission" date="2018-06" db="EMBL/GenBank/DDBJ databases">
        <title>Streptomyces reniochalinae sp. nov. and Streptomyces diacarnus sp. nov. from marine sponges.</title>
        <authorList>
            <person name="Li L."/>
        </authorList>
    </citation>
    <scope>NUCLEOTIDE SEQUENCE [LARGE SCALE GENOMIC DNA]</scope>
    <source>
        <strain evidence="1 2">LHW50302</strain>
    </source>
</reference>
<name>A0A367EX95_9ACTN</name>
<gene>
    <name evidence="1" type="ORF">DQ392_08715</name>
</gene>
<dbReference type="EMBL" id="QOIM01000026">
    <property type="protein sequence ID" value="RCG21780.1"/>
    <property type="molecule type" value="Genomic_DNA"/>
</dbReference>
<dbReference type="OrthoDB" id="4289751at2"/>
<keyword evidence="2" id="KW-1185">Reference proteome</keyword>
<proteinExistence type="predicted"/>
<sequence>MSSEAQRSEVKEYLRDLLAESQGEDAAAEHLIALDREDIENAFAYIVRRMQSEESFAIDYSPTELYVHSVQVSPDFHERRSPVGLSHARRGASFAARLAGRRRLHLRDEWADLLAGADGRGLPRGRRLALVVGFLFAALRMRAHDLLGFAWSPMDWLLSAESRTNGLITASVGSLAIYIQAVDGFHSLVTDGWGSCAVLGGALFALARWLRRVRGIELAGRAGDDE</sequence>
<comment type="caution">
    <text evidence="1">The sequence shown here is derived from an EMBL/GenBank/DDBJ whole genome shotgun (WGS) entry which is preliminary data.</text>
</comment>
<dbReference type="Proteomes" id="UP000253507">
    <property type="component" value="Unassembled WGS sequence"/>
</dbReference>